<evidence type="ECO:0000313" key="2">
    <source>
        <dbReference type="EMBL" id="KAK9141885.1"/>
    </source>
</evidence>
<reference evidence="2 3" key="1">
    <citation type="submission" date="2024-01" db="EMBL/GenBank/DDBJ databases">
        <title>Genome assemblies of Stephania.</title>
        <authorList>
            <person name="Yang L."/>
        </authorList>
    </citation>
    <scope>NUCLEOTIDE SEQUENCE [LARGE SCALE GENOMIC DNA]</scope>
    <source>
        <strain evidence="2">YNDBR</strain>
        <tissue evidence="2">Leaf</tissue>
    </source>
</reference>
<name>A0AAP0JZH6_9MAGN</name>
<dbReference type="Proteomes" id="UP001420932">
    <property type="component" value="Unassembled WGS sequence"/>
</dbReference>
<evidence type="ECO:0000256" key="1">
    <source>
        <dbReference type="SAM" id="MobiDB-lite"/>
    </source>
</evidence>
<sequence>MEQGNLWWEKVRKSVHRKWSEGPSAGKLIQEVYGKLIEEAEIGFISSEIKSLQEKSMDMGLKLKNRKISKQRIRHRKKDAKKRQRRDMNNPVRNRHEAPTRWHNPPSSTRSGRDKGRGQKKEKTSPNKPAQEGEDNAEEFGESYYVGATIEHDLTYATYFRSQRRAVTEEEVSKAFESAVRSNYTSQISFRSCTKHCSKEILHGVQAYLARLTFALAASPWQLEHQFRSAWMPQICQGTPDKKGELPPGRTAVSSSSGGFPFRDMEIETELNELWRKAKEY</sequence>
<feature type="region of interest" description="Disordered" evidence="1">
    <location>
        <begin position="61"/>
        <end position="138"/>
    </location>
</feature>
<proteinExistence type="predicted"/>
<dbReference type="EMBL" id="JBBNAF010000005">
    <property type="protein sequence ID" value="KAK9141885.1"/>
    <property type="molecule type" value="Genomic_DNA"/>
</dbReference>
<evidence type="ECO:0000313" key="3">
    <source>
        <dbReference type="Proteomes" id="UP001420932"/>
    </source>
</evidence>
<feature type="compositionally biased region" description="Basic residues" evidence="1">
    <location>
        <begin position="63"/>
        <end position="85"/>
    </location>
</feature>
<dbReference type="AlphaFoldDB" id="A0AAP0JZH6"/>
<accession>A0AAP0JZH6</accession>
<feature type="region of interest" description="Disordered" evidence="1">
    <location>
        <begin position="239"/>
        <end position="258"/>
    </location>
</feature>
<gene>
    <name evidence="2" type="ORF">Syun_011285</name>
</gene>
<comment type="caution">
    <text evidence="2">The sequence shown here is derived from an EMBL/GenBank/DDBJ whole genome shotgun (WGS) entry which is preliminary data.</text>
</comment>
<feature type="compositionally biased region" description="Basic and acidic residues" evidence="1">
    <location>
        <begin position="111"/>
        <end position="125"/>
    </location>
</feature>
<keyword evidence="3" id="KW-1185">Reference proteome</keyword>
<protein>
    <submittedName>
        <fullName evidence="2">Uncharacterized protein</fullName>
    </submittedName>
</protein>
<organism evidence="2 3">
    <name type="scientific">Stephania yunnanensis</name>
    <dbReference type="NCBI Taxonomy" id="152371"/>
    <lineage>
        <taxon>Eukaryota</taxon>
        <taxon>Viridiplantae</taxon>
        <taxon>Streptophyta</taxon>
        <taxon>Embryophyta</taxon>
        <taxon>Tracheophyta</taxon>
        <taxon>Spermatophyta</taxon>
        <taxon>Magnoliopsida</taxon>
        <taxon>Ranunculales</taxon>
        <taxon>Menispermaceae</taxon>
        <taxon>Menispermoideae</taxon>
        <taxon>Cissampelideae</taxon>
        <taxon>Stephania</taxon>
    </lineage>
</organism>